<dbReference type="EMBL" id="BLLK01000058">
    <property type="protein sequence ID" value="GFH57824.1"/>
    <property type="molecule type" value="Genomic_DNA"/>
</dbReference>
<evidence type="ECO:0000256" key="1">
    <source>
        <dbReference type="SAM" id="MobiDB-lite"/>
    </source>
</evidence>
<evidence type="ECO:0000256" key="2">
    <source>
        <dbReference type="SAM" id="SignalP"/>
    </source>
</evidence>
<evidence type="ECO:0000313" key="3">
    <source>
        <dbReference type="EMBL" id="GFH57824.1"/>
    </source>
</evidence>
<gene>
    <name evidence="3" type="ORF">CTEN210_14300</name>
</gene>
<keyword evidence="2" id="KW-0732">Signal</keyword>
<feature type="region of interest" description="Disordered" evidence="1">
    <location>
        <begin position="568"/>
        <end position="596"/>
    </location>
</feature>
<name>A0AAD3D891_9STRA</name>
<sequence>MFLSKFSLVAFLASVESFTYTPINSIGVSSTFQGWSDSRLRSTEDSAMFGGVEGEENVKLPKDHDHDEENPMGGQMFRQMMERAKQQGGNRPAGAQAPTTPAFAPIVPEPAAPAAAPSADAMAYYQQQLKVWQDQMTAYAQLTAANPEIAASMTMPPPPPPPTGMAGGQAAAPVPAAEPVVVEAPKDVDPTALDPKQFIPKASGNRDAYEITNPADVYFAQLKRDSTVRTEARKRGDLEAANNPFSDPGVKALNNLLSEELIASRREQLAKNGGEFETSRDEMILPYEEEEEFEDKSYTGVSYKQKLLEMKGKKAGQATVAAPTPAPAPVLVPEPVAAAPAPVKVAPAEPPAVVESAESEDEKEEDTQKFALGVAEDFDDAPVPAPSVEDTEEARQNIRTTMGLLLKHRGGPGFGHGRLKDAEADKLAASVEATLNLLKSEAGMETAPAPTPAPTPAVVEATVVEPTPAPAVTETPAVSASAAPLTGTIACAEAALAMYKNTDSSAQKDMLIPLRDALESTIKALNGQIEGAPVPVQEAPAAPVYAKTMDFPDTYKVTKPEPEEVVAAPEPAAPVAPEPAAPVATEAPSTSDPNYDSLQKVFDSVKSISGKGKYGLRDLAADEIAHIKDVLMDMRGILMEELNADDE</sequence>
<feature type="chain" id="PRO_5042034176" evidence="2">
    <location>
        <begin position="18"/>
        <end position="647"/>
    </location>
</feature>
<dbReference type="PANTHER" id="PTHR48125">
    <property type="entry name" value="LP07818P1"/>
    <property type="match status" value="1"/>
</dbReference>
<reference evidence="3 4" key="1">
    <citation type="journal article" date="2021" name="Sci. Rep.">
        <title>The genome of the diatom Chaetoceros tenuissimus carries an ancient integrated fragment of an extant virus.</title>
        <authorList>
            <person name="Hongo Y."/>
            <person name="Kimura K."/>
            <person name="Takaki Y."/>
            <person name="Yoshida Y."/>
            <person name="Baba S."/>
            <person name="Kobayashi G."/>
            <person name="Nagasaki K."/>
            <person name="Hano T."/>
            <person name="Tomaru Y."/>
        </authorList>
    </citation>
    <scope>NUCLEOTIDE SEQUENCE [LARGE SCALE GENOMIC DNA]</scope>
    <source>
        <strain evidence="3 4">NIES-3715</strain>
    </source>
</reference>
<proteinExistence type="predicted"/>
<dbReference type="PANTHER" id="PTHR48125:SF12">
    <property type="entry name" value="AT HOOK TRANSCRIPTION FACTOR FAMILY-RELATED"/>
    <property type="match status" value="1"/>
</dbReference>
<comment type="caution">
    <text evidence="3">The sequence shown here is derived from an EMBL/GenBank/DDBJ whole genome shotgun (WGS) entry which is preliminary data.</text>
</comment>
<protein>
    <submittedName>
        <fullName evidence="3">Uncharacterized protein</fullName>
    </submittedName>
</protein>
<evidence type="ECO:0000313" key="4">
    <source>
        <dbReference type="Proteomes" id="UP001054902"/>
    </source>
</evidence>
<dbReference type="AlphaFoldDB" id="A0AAD3D891"/>
<feature type="signal peptide" evidence="2">
    <location>
        <begin position="1"/>
        <end position="17"/>
    </location>
</feature>
<dbReference type="Proteomes" id="UP001054902">
    <property type="component" value="Unassembled WGS sequence"/>
</dbReference>
<organism evidence="3 4">
    <name type="scientific">Chaetoceros tenuissimus</name>
    <dbReference type="NCBI Taxonomy" id="426638"/>
    <lineage>
        <taxon>Eukaryota</taxon>
        <taxon>Sar</taxon>
        <taxon>Stramenopiles</taxon>
        <taxon>Ochrophyta</taxon>
        <taxon>Bacillariophyta</taxon>
        <taxon>Coscinodiscophyceae</taxon>
        <taxon>Chaetocerotophycidae</taxon>
        <taxon>Chaetocerotales</taxon>
        <taxon>Chaetocerotaceae</taxon>
        <taxon>Chaetoceros</taxon>
    </lineage>
</organism>
<accession>A0AAD3D891</accession>
<keyword evidence="4" id="KW-1185">Reference proteome</keyword>
<feature type="compositionally biased region" description="Pro residues" evidence="1">
    <location>
        <begin position="571"/>
        <end position="580"/>
    </location>
</feature>